<evidence type="ECO:0000313" key="2">
    <source>
        <dbReference type="Proteomes" id="UP000663193"/>
    </source>
</evidence>
<name>A0A7U2EWG0_PHANO</name>
<dbReference type="AlphaFoldDB" id="A0A7U2EWG0"/>
<gene>
    <name evidence="1" type="ORF">JI435_305220</name>
</gene>
<proteinExistence type="predicted"/>
<evidence type="ECO:0000313" key="1">
    <source>
        <dbReference type="EMBL" id="QRC94071.1"/>
    </source>
</evidence>
<reference evidence="2" key="1">
    <citation type="journal article" date="2021" name="BMC Genomics">
        <title>Chromosome-level genome assembly and manually-curated proteome of model necrotroph Parastagonospora nodorum Sn15 reveals a genome-wide trove of candidate effector homologs, and redundancy of virulence-related functions within an accessory chromosome.</title>
        <authorList>
            <person name="Bertazzoni S."/>
            <person name="Jones D.A.B."/>
            <person name="Phan H.T."/>
            <person name="Tan K.-C."/>
            <person name="Hane J.K."/>
        </authorList>
    </citation>
    <scope>NUCLEOTIDE SEQUENCE [LARGE SCALE GENOMIC DNA]</scope>
    <source>
        <strain evidence="2">SN15 / ATCC MYA-4574 / FGSC 10173)</strain>
    </source>
</reference>
<dbReference type="EMBL" id="CP069026">
    <property type="protein sequence ID" value="QRC94071.1"/>
    <property type="molecule type" value="Genomic_DNA"/>
</dbReference>
<dbReference type="Proteomes" id="UP000663193">
    <property type="component" value="Chromosome 4"/>
</dbReference>
<accession>A0A7U2EWG0</accession>
<protein>
    <submittedName>
        <fullName evidence="1">Uncharacterized protein</fullName>
    </submittedName>
</protein>
<dbReference type="VEuPathDB" id="FungiDB:JI435_305220"/>
<keyword evidence="2" id="KW-1185">Reference proteome</keyword>
<organism evidence="1 2">
    <name type="scientific">Phaeosphaeria nodorum (strain SN15 / ATCC MYA-4574 / FGSC 10173)</name>
    <name type="common">Glume blotch fungus</name>
    <name type="synonym">Parastagonospora nodorum</name>
    <dbReference type="NCBI Taxonomy" id="321614"/>
    <lineage>
        <taxon>Eukaryota</taxon>
        <taxon>Fungi</taxon>
        <taxon>Dikarya</taxon>
        <taxon>Ascomycota</taxon>
        <taxon>Pezizomycotina</taxon>
        <taxon>Dothideomycetes</taxon>
        <taxon>Pleosporomycetidae</taxon>
        <taxon>Pleosporales</taxon>
        <taxon>Pleosporineae</taxon>
        <taxon>Phaeosphaeriaceae</taxon>
        <taxon>Parastagonospora</taxon>
    </lineage>
</organism>
<sequence>MAVVCRQLTFIPNKSGGASPNLSILGSKNTLLPHFSQNLYAAVARYDFPLGEWGREKDRVLNSFAMAACCIRLAIIWIECREGRL</sequence>